<feature type="region of interest" description="Disordered" evidence="1">
    <location>
        <begin position="468"/>
        <end position="521"/>
    </location>
</feature>
<accession>A0AAD4MET6</accession>
<feature type="compositionally biased region" description="Basic residues" evidence="1">
    <location>
        <begin position="69"/>
        <end position="89"/>
    </location>
</feature>
<organism evidence="2 3">
    <name type="scientific">Ditylenchus destructor</name>
    <dbReference type="NCBI Taxonomy" id="166010"/>
    <lineage>
        <taxon>Eukaryota</taxon>
        <taxon>Metazoa</taxon>
        <taxon>Ecdysozoa</taxon>
        <taxon>Nematoda</taxon>
        <taxon>Chromadorea</taxon>
        <taxon>Rhabditida</taxon>
        <taxon>Tylenchina</taxon>
        <taxon>Tylenchomorpha</taxon>
        <taxon>Sphaerularioidea</taxon>
        <taxon>Anguinidae</taxon>
        <taxon>Anguininae</taxon>
        <taxon>Ditylenchus</taxon>
    </lineage>
</organism>
<feature type="region of interest" description="Disordered" evidence="1">
    <location>
        <begin position="272"/>
        <end position="292"/>
    </location>
</feature>
<keyword evidence="3" id="KW-1185">Reference proteome</keyword>
<name>A0AAD4MET6_9BILA</name>
<dbReference type="EMBL" id="JAKKPZ010000842">
    <property type="protein sequence ID" value="KAI1691996.1"/>
    <property type="molecule type" value="Genomic_DNA"/>
</dbReference>
<dbReference type="AlphaFoldDB" id="A0AAD4MET6"/>
<evidence type="ECO:0000256" key="1">
    <source>
        <dbReference type="SAM" id="MobiDB-lite"/>
    </source>
</evidence>
<feature type="region of interest" description="Disordered" evidence="1">
    <location>
        <begin position="119"/>
        <end position="231"/>
    </location>
</feature>
<comment type="caution">
    <text evidence="2">The sequence shown here is derived from an EMBL/GenBank/DDBJ whole genome shotgun (WGS) entry which is preliminary data.</text>
</comment>
<feature type="compositionally biased region" description="Basic and acidic residues" evidence="1">
    <location>
        <begin position="130"/>
        <end position="146"/>
    </location>
</feature>
<dbReference type="Proteomes" id="UP001201812">
    <property type="component" value="Unassembled WGS sequence"/>
</dbReference>
<feature type="compositionally biased region" description="Basic and acidic residues" evidence="1">
    <location>
        <begin position="205"/>
        <end position="217"/>
    </location>
</feature>
<feature type="compositionally biased region" description="Basic and acidic residues" evidence="1">
    <location>
        <begin position="275"/>
        <end position="292"/>
    </location>
</feature>
<feature type="compositionally biased region" description="Basic and acidic residues" evidence="1">
    <location>
        <begin position="474"/>
        <end position="484"/>
    </location>
</feature>
<gene>
    <name evidence="2" type="ORF">DdX_21510</name>
</gene>
<evidence type="ECO:0000313" key="3">
    <source>
        <dbReference type="Proteomes" id="UP001201812"/>
    </source>
</evidence>
<proteinExistence type="predicted"/>
<feature type="region of interest" description="Disordered" evidence="1">
    <location>
        <begin position="332"/>
        <end position="357"/>
    </location>
</feature>
<evidence type="ECO:0000313" key="2">
    <source>
        <dbReference type="EMBL" id="KAI1691996.1"/>
    </source>
</evidence>
<sequence length="617" mass="68197">MTNDTKAAGSPLANAPINAPARIEILLVGMNGDLRGKQVPPEGEKKIWDGSVRLPSSTQSLDIWGDGQRRHHGPVPFRRRSGRRVHSRPPFARRHALGAGRLAPGARHHARVRRHRVLHGPARHPCPHGEAVRRPRLDTSRRDGARILRGGRRLARDGQAAPAGVSAVPRRAERLPALRHARDRCAGRLPPDGARLGEGDGPAGGRDDRGIRPRPVRDQPVAPPGRTCRRRRLHLSEAHRRAGRAPLRAQIHLHGKALCGTCGLRPARPLQRHRQGWEEHSRRQGRRPEEAEVDLGRHAPDDARRAACLRAVCQLLPPLPARLVCAGRSHLGLRPSRHRHPHPGQGRSGSARRAPRSGCRRQSYLLLTAILGGILLGLDEELDPGPVTEPGKDAPDAKRLTHDFLTAVEEFSASPFIADAFGRPTRSFTATRSARRRSPTCARSRISITRPICRGFKFTTHGVAASSLLPSGRRWPEGSDEGARLDGTSSFSRLRRPPHPPAGTFSPPGRREQAATGSLHRLPLASGRRRLACRRGVRRHLRHHHFQLPRMQPDRDVAIHRQQLAVDDAVDRPVDLREMQVDFRSGHFGDIGVLAQLAAQDIEGKLRDACRLQRLVV</sequence>
<reference evidence="2" key="1">
    <citation type="submission" date="2022-01" db="EMBL/GenBank/DDBJ databases">
        <title>Genome Sequence Resource for Two Populations of Ditylenchus destructor, the Migratory Endoparasitic Phytonematode.</title>
        <authorList>
            <person name="Zhang H."/>
            <person name="Lin R."/>
            <person name="Xie B."/>
        </authorList>
    </citation>
    <scope>NUCLEOTIDE SEQUENCE</scope>
    <source>
        <strain evidence="2">BazhouSP</strain>
    </source>
</reference>
<feature type="region of interest" description="Disordered" evidence="1">
    <location>
        <begin position="65"/>
        <end position="89"/>
    </location>
</feature>
<feature type="compositionally biased region" description="Low complexity" evidence="1">
    <location>
        <begin position="343"/>
        <end position="352"/>
    </location>
</feature>
<protein>
    <submittedName>
        <fullName evidence="2">Uncharacterized protein</fullName>
    </submittedName>
</protein>